<dbReference type="PANTHER" id="PTHR36048:SF1">
    <property type="entry name" value="RIBOSOME MATURATION FACTOR"/>
    <property type="match status" value="1"/>
</dbReference>
<proteinExistence type="predicted"/>
<reference evidence="2 3" key="1">
    <citation type="journal article" date="2021" name="Nat. Commun.">
        <title>Incipient diploidization of the medicinal plant Perilla within 10,000 years.</title>
        <authorList>
            <person name="Zhang Y."/>
            <person name="Shen Q."/>
            <person name="Leng L."/>
            <person name="Zhang D."/>
            <person name="Chen S."/>
            <person name="Shi Y."/>
            <person name="Ning Z."/>
            <person name="Chen S."/>
        </authorList>
    </citation>
    <scope>NUCLEOTIDE SEQUENCE [LARGE SCALE GENOMIC DNA]</scope>
    <source>
        <strain evidence="3">cv. PC099</strain>
    </source>
</reference>
<sequence>MAAKPLTSEAIALTEKKMDMSLDDIIKMSKTRNMKPKKHRVSNKGQKSFNNVPQDKGLKVKRFMDTRSSLRQGALAQRRSNIQGNQFPLATEAAKKAVVAPIQGRAFNQSRPFNVNKSRAGPSTFQKNAATGAGFNLKKPLQKSVQQAYLGPKQKPQTLDSLFANMKEERMRVLSRPTNRSRRNGGSQPGVPWARGGYMQN</sequence>
<organism evidence="2 3">
    <name type="scientific">Perilla frutescens var. hirtella</name>
    <name type="common">Perilla citriodora</name>
    <name type="synonym">Perilla setoyensis</name>
    <dbReference type="NCBI Taxonomy" id="608512"/>
    <lineage>
        <taxon>Eukaryota</taxon>
        <taxon>Viridiplantae</taxon>
        <taxon>Streptophyta</taxon>
        <taxon>Embryophyta</taxon>
        <taxon>Tracheophyta</taxon>
        <taxon>Spermatophyta</taxon>
        <taxon>Magnoliopsida</taxon>
        <taxon>eudicotyledons</taxon>
        <taxon>Gunneridae</taxon>
        <taxon>Pentapetalae</taxon>
        <taxon>asterids</taxon>
        <taxon>lamiids</taxon>
        <taxon>Lamiales</taxon>
        <taxon>Lamiaceae</taxon>
        <taxon>Nepetoideae</taxon>
        <taxon>Elsholtzieae</taxon>
        <taxon>Perilla</taxon>
    </lineage>
</organism>
<feature type="compositionally biased region" description="Polar residues" evidence="1">
    <location>
        <begin position="43"/>
        <end position="53"/>
    </location>
</feature>
<comment type="caution">
    <text evidence="2">The sequence shown here is derived from an EMBL/GenBank/DDBJ whole genome shotgun (WGS) entry which is preliminary data.</text>
</comment>
<dbReference type="AlphaFoldDB" id="A0AAD4P1F7"/>
<protein>
    <submittedName>
        <fullName evidence="2">Uncharacterized protein</fullName>
    </submittedName>
</protein>
<evidence type="ECO:0000313" key="3">
    <source>
        <dbReference type="Proteomes" id="UP001190926"/>
    </source>
</evidence>
<feature type="region of interest" description="Disordered" evidence="1">
    <location>
        <begin position="173"/>
        <end position="201"/>
    </location>
</feature>
<gene>
    <name evidence="2" type="ORF">C2S53_017202</name>
</gene>
<evidence type="ECO:0000313" key="2">
    <source>
        <dbReference type="EMBL" id="KAH6822656.1"/>
    </source>
</evidence>
<dbReference type="PANTHER" id="PTHR36048">
    <property type="entry name" value="RIBOSOME MATURATION FACTOR"/>
    <property type="match status" value="1"/>
</dbReference>
<keyword evidence="3" id="KW-1185">Reference proteome</keyword>
<dbReference type="EMBL" id="SDAM02001235">
    <property type="protein sequence ID" value="KAH6822656.1"/>
    <property type="molecule type" value="Genomic_DNA"/>
</dbReference>
<accession>A0AAD4P1F7</accession>
<feature type="compositionally biased region" description="Basic residues" evidence="1">
    <location>
        <begin position="31"/>
        <end position="42"/>
    </location>
</feature>
<dbReference type="Proteomes" id="UP001190926">
    <property type="component" value="Unassembled WGS sequence"/>
</dbReference>
<name>A0AAD4P1F7_PERFH</name>
<evidence type="ECO:0000256" key="1">
    <source>
        <dbReference type="SAM" id="MobiDB-lite"/>
    </source>
</evidence>
<feature type="region of interest" description="Disordered" evidence="1">
    <location>
        <begin position="31"/>
        <end position="61"/>
    </location>
</feature>